<keyword evidence="2 3" id="KW-0479">Metal-binding</keyword>
<dbReference type="SUPFAM" id="SSF102705">
    <property type="entry name" value="NIF3 (NGG1p interacting factor 3)-like"/>
    <property type="match status" value="1"/>
</dbReference>
<dbReference type="Pfam" id="PF01784">
    <property type="entry name" value="DUF34_NIF3"/>
    <property type="match status" value="1"/>
</dbReference>
<dbReference type="InterPro" id="IPR002678">
    <property type="entry name" value="DUF34/NIF3"/>
</dbReference>
<dbReference type="PANTHER" id="PTHR13799:SF14">
    <property type="entry name" value="GTP CYCLOHYDROLASE 1 TYPE 2 HOMOLOG"/>
    <property type="match status" value="1"/>
</dbReference>
<gene>
    <name evidence="4" type="ORF">D9V65_01210</name>
</gene>
<organism evidence="4 5">
    <name type="scientific">Buchnera aphidicola</name>
    <name type="common">Anoecia oenotherae</name>
    <dbReference type="NCBI Taxonomy" id="1241833"/>
    <lineage>
        <taxon>Bacteria</taxon>
        <taxon>Pseudomonadati</taxon>
        <taxon>Pseudomonadota</taxon>
        <taxon>Gammaproteobacteria</taxon>
        <taxon>Enterobacterales</taxon>
        <taxon>Erwiniaceae</taxon>
        <taxon>Buchnera</taxon>
    </lineage>
</organism>
<feature type="binding site" evidence="3">
    <location>
        <position position="215"/>
    </location>
    <ligand>
        <name>a divalent metal cation</name>
        <dbReference type="ChEBI" id="CHEBI:60240"/>
        <label>2</label>
    </ligand>
</feature>
<dbReference type="InterPro" id="IPR036069">
    <property type="entry name" value="DUF34/NIF3_sf"/>
</dbReference>
<feature type="binding site" evidence="3">
    <location>
        <position position="63"/>
    </location>
    <ligand>
        <name>a divalent metal cation</name>
        <dbReference type="ChEBI" id="CHEBI:60240"/>
        <label>1</label>
    </ligand>
</feature>
<keyword evidence="5" id="KW-1185">Reference proteome</keyword>
<feature type="binding site" evidence="3">
    <location>
        <position position="219"/>
    </location>
    <ligand>
        <name>a divalent metal cation</name>
        <dbReference type="ChEBI" id="CHEBI:60240"/>
        <label>1</label>
    </ligand>
</feature>
<feature type="binding site" evidence="3">
    <location>
        <position position="64"/>
    </location>
    <ligand>
        <name>a divalent metal cation</name>
        <dbReference type="ChEBI" id="CHEBI:60240"/>
        <label>2</label>
    </ligand>
</feature>
<dbReference type="GO" id="GO:0005737">
    <property type="term" value="C:cytoplasm"/>
    <property type="evidence" value="ECO:0007669"/>
    <property type="project" value="TreeGrafter"/>
</dbReference>
<evidence type="ECO:0000256" key="3">
    <source>
        <dbReference type="PIRSR" id="PIRSR602678-1"/>
    </source>
</evidence>
<dbReference type="AlphaFoldDB" id="A0A4D6XZC4"/>
<sequence>MNNIELESVVNAKLKVHLFKDYTFNGLQVEGKKQVNSIISGVSICQELLEYAIKKKVDAVIVHHGCFWNRDLHIIRGIQRKRLKKILSNDINVYAWHLPLDVHKTLGNNFHIGRKLNINYQNNITKYVSWGNTDKKMTGIELYKRIKKAFFRSPFYFGKTGSKYINKIAWCSGKGQSFIKQSGEFGVDAFITGEVSEETIHYAKEYKIHFFSIGHYASERNGIKYLGRWLKKIYGLHVEFLDIYNPI</sequence>
<dbReference type="NCBIfam" id="TIGR00486">
    <property type="entry name" value="YbgI_SA1388"/>
    <property type="match status" value="1"/>
</dbReference>
<dbReference type="GO" id="GO:0046872">
    <property type="term" value="F:metal ion binding"/>
    <property type="evidence" value="ECO:0007669"/>
    <property type="project" value="UniProtKB-KW"/>
</dbReference>
<evidence type="ECO:0000313" key="5">
    <source>
        <dbReference type="Proteomes" id="UP000298677"/>
    </source>
</evidence>
<comment type="similarity">
    <text evidence="1">Belongs to the GTP cyclohydrolase I type 2/NIF3 family.</text>
</comment>
<dbReference type="EMBL" id="CP033012">
    <property type="protein sequence ID" value="QCI19360.1"/>
    <property type="molecule type" value="Genomic_DNA"/>
</dbReference>
<dbReference type="RefSeq" id="WP_158341765.1">
    <property type="nucleotide sequence ID" value="NZ_CP033012.1"/>
</dbReference>
<evidence type="ECO:0000256" key="2">
    <source>
        <dbReference type="ARBA" id="ARBA00022723"/>
    </source>
</evidence>
<dbReference type="Gene3D" id="3.40.1390.30">
    <property type="entry name" value="NIF3 (NGG1p interacting factor 3)-like"/>
    <property type="match status" value="2"/>
</dbReference>
<reference evidence="4 5" key="1">
    <citation type="submission" date="2018-10" db="EMBL/GenBank/DDBJ databases">
        <title>Comparative functional genomics of the obligate endosymbiont Buchnera aphidicola.</title>
        <authorList>
            <person name="Chong R.A."/>
        </authorList>
    </citation>
    <scope>NUCLEOTIDE SEQUENCE [LARGE SCALE GENOMIC DNA]</scope>
    <source>
        <strain evidence="4 5">Aoe</strain>
    </source>
</reference>
<dbReference type="OrthoDB" id="9800881at2"/>
<evidence type="ECO:0000256" key="1">
    <source>
        <dbReference type="ARBA" id="ARBA00006964"/>
    </source>
</evidence>
<dbReference type="PANTHER" id="PTHR13799">
    <property type="entry name" value="NGG1 INTERACTING FACTOR 3"/>
    <property type="match status" value="1"/>
</dbReference>
<evidence type="ECO:0000313" key="4">
    <source>
        <dbReference type="EMBL" id="QCI19360.1"/>
    </source>
</evidence>
<proteinExistence type="inferred from homology"/>
<feature type="binding site" evidence="3">
    <location>
        <position position="101"/>
    </location>
    <ligand>
        <name>a divalent metal cation</name>
        <dbReference type="ChEBI" id="CHEBI:60240"/>
        <label>1</label>
    </ligand>
</feature>
<name>A0A4D6XZC4_9GAMM</name>
<dbReference type="Proteomes" id="UP000298677">
    <property type="component" value="Chromosome"/>
</dbReference>
<protein>
    <submittedName>
        <fullName evidence="4">Nif3-like dinuclear metal center hexameric protein</fullName>
    </submittedName>
</protein>
<accession>A0A4D6XZC4</accession>